<name>A0A3S2MX67_ORYJA</name>
<evidence type="ECO:0000313" key="2">
    <source>
        <dbReference type="Proteomes" id="UP000283210"/>
    </source>
</evidence>
<protein>
    <submittedName>
        <fullName evidence="1">Uncharacterized protein</fullName>
    </submittedName>
</protein>
<accession>A0A3S2MX67</accession>
<reference evidence="1 2" key="2">
    <citation type="submission" date="2019-01" db="EMBL/GenBank/DDBJ databases">
        <title>A chromosome length genome reference of the Java medaka (oryzias javanicus).</title>
        <authorList>
            <person name="Herpin A."/>
            <person name="Takehana Y."/>
            <person name="Naruse K."/>
            <person name="Ansai S."/>
            <person name="Kawaguchi M."/>
        </authorList>
    </citation>
    <scope>NUCLEOTIDE SEQUENCE [LARGE SCALE GENOMIC DNA]</scope>
    <source>
        <strain evidence="1">RS831</strain>
        <tissue evidence="1">Whole body</tissue>
    </source>
</reference>
<gene>
    <name evidence="1" type="ORF">OJAV_G00093980</name>
</gene>
<reference evidence="1 2" key="1">
    <citation type="submission" date="2018-11" db="EMBL/GenBank/DDBJ databases">
        <authorList>
            <person name="Lopez-Roques C."/>
            <person name="Donnadieu C."/>
            <person name="Bouchez O."/>
            <person name="Klopp C."/>
            <person name="Cabau C."/>
            <person name="Zahm M."/>
        </authorList>
    </citation>
    <scope>NUCLEOTIDE SEQUENCE [LARGE SCALE GENOMIC DNA]</scope>
    <source>
        <strain evidence="1">RS831</strain>
        <tissue evidence="1">Whole body</tissue>
    </source>
</reference>
<dbReference type="EMBL" id="CM012445">
    <property type="protein sequence ID" value="RVE68665.1"/>
    <property type="molecule type" value="Genomic_DNA"/>
</dbReference>
<proteinExistence type="predicted"/>
<dbReference type="AlphaFoldDB" id="A0A3S2MX67"/>
<dbReference type="Proteomes" id="UP000283210">
    <property type="component" value="Chromosome 9"/>
</dbReference>
<organism evidence="1 2">
    <name type="scientific">Oryzias javanicus</name>
    <name type="common">Javanese ricefish</name>
    <name type="synonym">Aplocheilus javanicus</name>
    <dbReference type="NCBI Taxonomy" id="123683"/>
    <lineage>
        <taxon>Eukaryota</taxon>
        <taxon>Metazoa</taxon>
        <taxon>Chordata</taxon>
        <taxon>Craniata</taxon>
        <taxon>Vertebrata</taxon>
        <taxon>Euteleostomi</taxon>
        <taxon>Actinopterygii</taxon>
        <taxon>Neopterygii</taxon>
        <taxon>Teleostei</taxon>
        <taxon>Neoteleostei</taxon>
        <taxon>Acanthomorphata</taxon>
        <taxon>Ovalentaria</taxon>
        <taxon>Atherinomorphae</taxon>
        <taxon>Beloniformes</taxon>
        <taxon>Adrianichthyidae</taxon>
        <taxon>Oryziinae</taxon>
        <taxon>Oryzias</taxon>
    </lineage>
</organism>
<evidence type="ECO:0000313" key="1">
    <source>
        <dbReference type="EMBL" id="RVE68665.1"/>
    </source>
</evidence>
<sequence>MYSGACTCLCHEPTQTTRVHVAAENAGELRSAFCGGMWLLCPYPERCMTDGGMPGARRLPPSNNRDTPNMCLVCMFAPKHGPLTFQSSGESVSARPAVA</sequence>
<keyword evidence="2" id="KW-1185">Reference proteome</keyword>